<dbReference type="Pfam" id="PF16656">
    <property type="entry name" value="Pur_ac_phosph_N"/>
    <property type="match status" value="1"/>
</dbReference>
<dbReference type="InterPro" id="IPR015914">
    <property type="entry name" value="PAPs_N"/>
</dbReference>
<dbReference type="GO" id="GO:0003993">
    <property type="term" value="F:acid phosphatase activity"/>
    <property type="evidence" value="ECO:0007669"/>
    <property type="project" value="UniProtKB-EC"/>
</dbReference>
<keyword evidence="7" id="KW-0378">Hydrolase</keyword>
<dbReference type="InterPro" id="IPR004843">
    <property type="entry name" value="Calcineurin-like_PHP"/>
</dbReference>
<comment type="catalytic activity">
    <reaction evidence="7">
        <text>a phosphate monoester + H2O = an alcohol + phosphate</text>
        <dbReference type="Rhea" id="RHEA:15017"/>
        <dbReference type="ChEBI" id="CHEBI:15377"/>
        <dbReference type="ChEBI" id="CHEBI:30879"/>
        <dbReference type="ChEBI" id="CHEBI:43474"/>
        <dbReference type="ChEBI" id="CHEBI:67140"/>
        <dbReference type="EC" id="3.1.3.2"/>
    </reaction>
</comment>
<dbReference type="PANTHER" id="PTHR45778">
    <property type="entry name" value="PURPLE ACID PHOSPHATASE-RELATED"/>
    <property type="match status" value="1"/>
</dbReference>
<reference evidence="13" key="1">
    <citation type="journal article" date="2014" name="Science">
        <title>Ancient hybridizations among the ancestral genomes of bread wheat.</title>
        <authorList>
            <consortium name="International Wheat Genome Sequencing Consortium,"/>
            <person name="Marcussen T."/>
            <person name="Sandve S.R."/>
            <person name="Heier L."/>
            <person name="Spannagl M."/>
            <person name="Pfeifer M."/>
            <person name="Jakobsen K.S."/>
            <person name="Wulff B.B."/>
            <person name="Steuernagel B."/>
            <person name="Mayer K.F."/>
            <person name="Olsen O.A."/>
        </authorList>
    </citation>
    <scope>NUCLEOTIDE SEQUENCE [LARGE SCALE GENOMIC DNA]</scope>
    <source>
        <strain evidence="13">cv. AL8/78</strain>
    </source>
</reference>
<dbReference type="InterPro" id="IPR008963">
    <property type="entry name" value="Purple_acid_Pase-like_N"/>
</dbReference>
<dbReference type="Pfam" id="PF17808">
    <property type="entry name" value="fn3_PAP"/>
    <property type="match status" value="1"/>
</dbReference>
<dbReference type="GO" id="GO:0046872">
    <property type="term" value="F:metal ion binding"/>
    <property type="evidence" value="ECO:0007669"/>
    <property type="project" value="InterPro"/>
</dbReference>
<protein>
    <recommendedName>
        <fullName evidence="7">Purple acid phosphatase</fullName>
        <ecNumber evidence="7">3.1.3.2</ecNumber>
    </recommendedName>
</protein>
<evidence type="ECO:0000256" key="5">
    <source>
        <dbReference type="ARBA" id="ARBA00022729"/>
    </source>
</evidence>
<dbReference type="Pfam" id="PF00149">
    <property type="entry name" value="Metallophos"/>
    <property type="match status" value="1"/>
</dbReference>
<dbReference type="SUPFAM" id="SSF49363">
    <property type="entry name" value="Purple acid phosphatase, N-terminal domain"/>
    <property type="match status" value="1"/>
</dbReference>
<comment type="subunit">
    <text evidence="3">Homodimer.</text>
</comment>
<dbReference type="Pfam" id="PF14008">
    <property type="entry name" value="Metallophos_C"/>
    <property type="match status" value="1"/>
</dbReference>
<keyword evidence="13" id="KW-1185">Reference proteome</keyword>
<reference evidence="13" key="2">
    <citation type="journal article" date="2017" name="Nat. Plants">
        <title>The Aegilops tauschii genome reveals multiple impacts of transposons.</title>
        <authorList>
            <person name="Zhao G."/>
            <person name="Zou C."/>
            <person name="Li K."/>
            <person name="Wang K."/>
            <person name="Li T."/>
            <person name="Gao L."/>
            <person name="Zhang X."/>
            <person name="Wang H."/>
            <person name="Yang Z."/>
            <person name="Liu X."/>
            <person name="Jiang W."/>
            <person name="Mao L."/>
            <person name="Kong X."/>
            <person name="Jiao Y."/>
            <person name="Jia J."/>
        </authorList>
    </citation>
    <scope>NUCLEOTIDE SEQUENCE [LARGE SCALE GENOMIC DNA]</scope>
    <source>
        <strain evidence="13">cv. AL8/78</strain>
    </source>
</reference>
<feature type="domain" description="Purple acid phosphatase Fn3-like" evidence="11">
    <location>
        <begin position="91"/>
        <end position="208"/>
    </location>
</feature>
<feature type="domain" description="Purple acid phosphatase C-terminal" evidence="9">
    <location>
        <begin position="563"/>
        <end position="622"/>
    </location>
</feature>
<evidence type="ECO:0000259" key="9">
    <source>
        <dbReference type="Pfam" id="PF14008"/>
    </source>
</evidence>
<dbReference type="EC" id="3.1.3.2" evidence="7"/>
<evidence type="ECO:0000256" key="6">
    <source>
        <dbReference type="ARBA" id="ARBA00023180"/>
    </source>
</evidence>
<feature type="domain" description="Calcineurin-like phosphoesterase" evidence="8">
    <location>
        <begin position="331"/>
        <end position="546"/>
    </location>
</feature>
<keyword evidence="6" id="KW-0325">Glycoprotein</keyword>
<organism evidence="12 13">
    <name type="scientific">Aegilops tauschii subsp. strangulata</name>
    <name type="common">Goatgrass</name>
    <dbReference type="NCBI Taxonomy" id="200361"/>
    <lineage>
        <taxon>Eukaryota</taxon>
        <taxon>Viridiplantae</taxon>
        <taxon>Streptophyta</taxon>
        <taxon>Embryophyta</taxon>
        <taxon>Tracheophyta</taxon>
        <taxon>Spermatophyta</taxon>
        <taxon>Magnoliopsida</taxon>
        <taxon>Liliopsida</taxon>
        <taxon>Poales</taxon>
        <taxon>Poaceae</taxon>
        <taxon>BOP clade</taxon>
        <taxon>Pooideae</taxon>
        <taxon>Triticodae</taxon>
        <taxon>Triticeae</taxon>
        <taxon>Triticinae</taxon>
        <taxon>Aegilops</taxon>
    </lineage>
</organism>
<dbReference type="Gene3D" id="2.60.40.380">
    <property type="entry name" value="Purple acid phosphatase-like, N-terminal"/>
    <property type="match status" value="1"/>
</dbReference>
<evidence type="ECO:0000256" key="1">
    <source>
        <dbReference type="ARBA" id="ARBA00004613"/>
    </source>
</evidence>
<evidence type="ECO:0000256" key="2">
    <source>
        <dbReference type="ARBA" id="ARBA00008723"/>
    </source>
</evidence>
<dbReference type="GO" id="GO:0005576">
    <property type="term" value="C:extracellular region"/>
    <property type="evidence" value="ECO:0007669"/>
    <property type="project" value="UniProtKB-SubCell"/>
</dbReference>
<keyword evidence="5" id="KW-0732">Signal</keyword>
<reference evidence="12" key="3">
    <citation type="journal article" date="2017" name="Nature">
        <title>Genome sequence of the progenitor of the wheat D genome Aegilops tauschii.</title>
        <authorList>
            <person name="Luo M.C."/>
            <person name="Gu Y.Q."/>
            <person name="Puiu D."/>
            <person name="Wang H."/>
            <person name="Twardziok S.O."/>
            <person name="Deal K.R."/>
            <person name="Huo N."/>
            <person name="Zhu T."/>
            <person name="Wang L."/>
            <person name="Wang Y."/>
            <person name="McGuire P.E."/>
            <person name="Liu S."/>
            <person name="Long H."/>
            <person name="Ramasamy R.K."/>
            <person name="Rodriguez J.C."/>
            <person name="Van S.L."/>
            <person name="Yuan L."/>
            <person name="Wang Z."/>
            <person name="Xia Z."/>
            <person name="Xiao L."/>
            <person name="Anderson O.D."/>
            <person name="Ouyang S."/>
            <person name="Liang Y."/>
            <person name="Zimin A.V."/>
            <person name="Pertea G."/>
            <person name="Qi P."/>
            <person name="Bennetzen J.L."/>
            <person name="Dai X."/>
            <person name="Dawson M.W."/>
            <person name="Muller H.G."/>
            <person name="Kugler K."/>
            <person name="Rivarola-Duarte L."/>
            <person name="Spannagl M."/>
            <person name="Mayer K.F.X."/>
            <person name="Lu F.H."/>
            <person name="Bevan M.W."/>
            <person name="Leroy P."/>
            <person name="Li P."/>
            <person name="You F.M."/>
            <person name="Sun Q."/>
            <person name="Liu Z."/>
            <person name="Lyons E."/>
            <person name="Wicker T."/>
            <person name="Salzberg S.L."/>
            <person name="Devos K.M."/>
            <person name="Dvorak J."/>
        </authorList>
    </citation>
    <scope>NUCLEOTIDE SEQUENCE [LARGE SCALE GENOMIC DNA]</scope>
    <source>
        <strain evidence="12">cv. AL8/78</strain>
    </source>
</reference>
<dbReference type="Gramene" id="AET5Gv20665500.1">
    <property type="protein sequence ID" value="AET5Gv20665500.1"/>
    <property type="gene ID" value="AET5Gv20665500"/>
</dbReference>
<reference evidence="12" key="4">
    <citation type="submission" date="2019-03" db="UniProtKB">
        <authorList>
            <consortium name="EnsemblPlants"/>
        </authorList>
    </citation>
    <scope>IDENTIFICATION</scope>
</reference>
<reference evidence="12" key="5">
    <citation type="journal article" date="2021" name="G3 (Bethesda)">
        <title>Aegilops tauschii genome assembly Aet v5.0 features greater sequence contiguity and improved annotation.</title>
        <authorList>
            <person name="Wang L."/>
            <person name="Zhu T."/>
            <person name="Rodriguez J.C."/>
            <person name="Deal K.R."/>
            <person name="Dubcovsky J."/>
            <person name="McGuire P.E."/>
            <person name="Lux T."/>
            <person name="Spannagl M."/>
            <person name="Mayer K.F.X."/>
            <person name="Baldrich P."/>
            <person name="Meyers B.C."/>
            <person name="Huo N."/>
            <person name="Gu Y.Q."/>
            <person name="Zhou H."/>
            <person name="Devos K.M."/>
            <person name="Bennetzen J.L."/>
            <person name="Unver T."/>
            <person name="Budak H."/>
            <person name="Gulick P.J."/>
            <person name="Galiba G."/>
            <person name="Kalapos B."/>
            <person name="Nelson D.R."/>
            <person name="Li P."/>
            <person name="You F.M."/>
            <person name="Luo M.C."/>
            <person name="Dvorak J."/>
        </authorList>
    </citation>
    <scope>NUCLEOTIDE SEQUENCE [LARGE SCALE GENOMIC DNA]</scope>
    <source>
        <strain evidence="12">cv. AL8/78</strain>
    </source>
</reference>
<dbReference type="PANTHER" id="PTHR45778:SF38">
    <property type="entry name" value="PURPLE ACID PHOSPHATASE"/>
    <property type="match status" value="1"/>
</dbReference>
<dbReference type="InterPro" id="IPR040974">
    <property type="entry name" value="Fn3_PAP"/>
</dbReference>
<evidence type="ECO:0000259" key="11">
    <source>
        <dbReference type="Pfam" id="PF17808"/>
    </source>
</evidence>
<dbReference type="InterPro" id="IPR025733">
    <property type="entry name" value="PAPs_C"/>
</dbReference>
<evidence type="ECO:0000256" key="3">
    <source>
        <dbReference type="ARBA" id="ARBA00011738"/>
    </source>
</evidence>
<dbReference type="AlphaFoldDB" id="A0A453L801"/>
<proteinExistence type="inferred from homology"/>
<dbReference type="Proteomes" id="UP000015105">
    <property type="component" value="Chromosome 5D"/>
</dbReference>
<dbReference type="STRING" id="200361.A0A453L801"/>
<comment type="similarity">
    <text evidence="2 7">Belongs to the metallophosphoesterase superfamily. Purple acid phosphatase family.</text>
</comment>
<feature type="domain" description="Purple acid phosphatase N-terminal" evidence="10">
    <location>
        <begin position="213"/>
        <end position="319"/>
    </location>
</feature>
<evidence type="ECO:0000256" key="7">
    <source>
        <dbReference type="RuleBase" id="RU361203"/>
    </source>
</evidence>
<dbReference type="InterPro" id="IPR041792">
    <property type="entry name" value="MPP_PAP"/>
</dbReference>
<accession>A0A453L801</accession>
<evidence type="ECO:0000256" key="4">
    <source>
        <dbReference type="ARBA" id="ARBA00022525"/>
    </source>
</evidence>
<dbReference type="Gene3D" id="3.60.21.10">
    <property type="match status" value="1"/>
</dbReference>
<keyword evidence="4" id="KW-0964">Secreted</keyword>
<evidence type="ECO:0000259" key="10">
    <source>
        <dbReference type="Pfam" id="PF16656"/>
    </source>
</evidence>
<comment type="subcellular location">
    <subcellularLocation>
        <location evidence="1">Secreted</location>
    </subcellularLocation>
</comment>
<evidence type="ECO:0000313" key="12">
    <source>
        <dbReference type="EnsemblPlants" id="AET5Gv20665500.1"/>
    </source>
</evidence>
<evidence type="ECO:0000259" key="8">
    <source>
        <dbReference type="Pfam" id="PF00149"/>
    </source>
</evidence>
<dbReference type="InterPro" id="IPR029052">
    <property type="entry name" value="Metallo-depent_PP-like"/>
</dbReference>
<dbReference type="EnsemblPlants" id="AET5Gv20665500.1">
    <property type="protein sequence ID" value="AET5Gv20665500.1"/>
    <property type="gene ID" value="AET5Gv20665500"/>
</dbReference>
<dbReference type="SUPFAM" id="SSF56300">
    <property type="entry name" value="Metallo-dependent phosphatases"/>
    <property type="match status" value="1"/>
</dbReference>
<dbReference type="CDD" id="cd00839">
    <property type="entry name" value="MPP_PAPs"/>
    <property type="match status" value="1"/>
</dbReference>
<name>A0A453L801_AEGTS</name>
<evidence type="ECO:0000313" key="13">
    <source>
        <dbReference type="Proteomes" id="UP000015105"/>
    </source>
</evidence>
<sequence length="628" mass="69921">MSTRPLSRAIVLSRVAARSVLHPSIKERKAGLRQKSKSKQADMRGARLAPCLPLLLLAACWGGGADGHGVHPLSRIAIHHARVALDASAAVRALPKLLGSRGEDTAWVTVEFKIPRASDGDWIGVFSPSNFNGSTCPGSHGSGPGPAICSAPIKYQFTNYSSGYNKSATGALKFQLINQRQDFSFGFFTGGLSNPTLVAVSNRIVFANPKAPVYPRLALGKTWNKMTVTWTSGYGISEAHPFVEWGMKGSHPVHAAADTVTFGRESLCGEPARSVGWRDPGFIHTAFLKNLSPEKEYYYKIGHRLRNGQVIWGKPKSFRAPPYPGQKSLQRVVIFGDMGKDERDGSNEYQNYQPASLNTTDALIRDLDNTDIVFHIGDISYANGYLSQWDQFTQQVEPITSRVPYMMASGNHERDFPNSGSLYNGTDSGGECGVPAETMYYVPTEKRDNYWYSMDYGMFRFCVADSEHDWREGTEQYSFLDRCLGSVDRARQPWLVFIAHRVLGYSSGFFYGFDGTFAEPMARQSLEGLWRRHRVDVAFYGHVHQYERTCPVYEERCLPDGHGTVHVVVGGGGSHLSNFTAEAPPWSVYRQMDYGFGKLTASDARSLQFEYRRSSDGKVYDSFTLRRD</sequence>